<name>B3RBF4_CUPTR</name>
<dbReference type="AlphaFoldDB" id="B3RBF4"/>
<sequence length="81" mass="8420">MVARKILPSPQTARSLVQPSLHAIAEYANAASAAGPLTCSTSTAMRIIFIHAMCSPLEALPRTVCTATPHHHVAGAGTWTG</sequence>
<evidence type="ECO:0000313" key="2">
    <source>
        <dbReference type="Proteomes" id="UP000001692"/>
    </source>
</evidence>
<organism evidence="1 2">
    <name type="scientific">Cupriavidus taiwanensis (strain DSM 17343 / BCRC 17206 / CCUG 44338 / CIP 107171 / LMG 19424 / R1)</name>
    <name type="common">Ralstonia taiwanensis (strain LMG 19424)</name>
    <dbReference type="NCBI Taxonomy" id="977880"/>
    <lineage>
        <taxon>Bacteria</taxon>
        <taxon>Pseudomonadati</taxon>
        <taxon>Pseudomonadota</taxon>
        <taxon>Betaproteobacteria</taxon>
        <taxon>Burkholderiales</taxon>
        <taxon>Burkholderiaceae</taxon>
        <taxon>Cupriavidus</taxon>
    </lineage>
</organism>
<dbReference type="KEGG" id="cti:RALTA_B1634"/>
<accession>B3RBF4</accession>
<gene>
    <name evidence="1" type="ordered locus">RALTA_B1634</name>
</gene>
<dbReference type="HOGENOM" id="CLU_2568109_0_0_4"/>
<proteinExistence type="predicted"/>
<dbReference type="EMBL" id="CU633750">
    <property type="protein sequence ID" value="CAQ72229.1"/>
    <property type="molecule type" value="Genomic_DNA"/>
</dbReference>
<protein>
    <submittedName>
        <fullName evidence="1">Uncharacterized protein</fullName>
    </submittedName>
</protein>
<keyword evidence="2" id="KW-1185">Reference proteome</keyword>
<evidence type="ECO:0000313" key="1">
    <source>
        <dbReference type="EMBL" id="CAQ72229.1"/>
    </source>
</evidence>
<reference evidence="1 2" key="1">
    <citation type="journal article" date="2008" name="Genome Res.">
        <title>Genome sequence of the beta-rhizobium Cupriavidus taiwanensis and comparative genomics of rhizobia.</title>
        <authorList>
            <person name="Amadou C."/>
            <person name="Pascal G."/>
            <person name="Mangenot S."/>
            <person name="Glew M."/>
            <person name="Bontemps C."/>
            <person name="Capela D."/>
            <person name="Carrere S."/>
            <person name="Cruveiller S."/>
            <person name="Dossat C."/>
            <person name="Lajus A."/>
            <person name="Marchetti M."/>
            <person name="Poinsot V."/>
            <person name="Rouy Z."/>
            <person name="Servin B."/>
            <person name="Saad M."/>
            <person name="Schenowitz C."/>
            <person name="Barbe V."/>
            <person name="Batut J."/>
            <person name="Medigue C."/>
            <person name="Masson-Boivin C."/>
        </authorList>
    </citation>
    <scope>NUCLEOTIDE SEQUENCE [LARGE SCALE GENOMIC DNA]</scope>
    <source>
        <strain evidence="2">DSM 17343 / BCRC 17206 / CCUG 44338 / CIP 107171 / LMG 19424 / R1</strain>
    </source>
</reference>
<dbReference type="Proteomes" id="UP000001692">
    <property type="component" value="Chromosome 2"/>
</dbReference>